<accession>A0A8C9SB74</accession>
<keyword evidence="4 6" id="KW-0372">Hormone</keyword>
<dbReference type="GO" id="GO:0031667">
    <property type="term" value="P:response to nutrient levels"/>
    <property type="evidence" value="ECO:0007669"/>
    <property type="project" value="TreeGrafter"/>
</dbReference>
<evidence type="ECO:0000256" key="1">
    <source>
        <dbReference type="ARBA" id="ARBA00004613"/>
    </source>
</evidence>
<dbReference type="GO" id="GO:0070186">
    <property type="term" value="F:growth hormone activity"/>
    <property type="evidence" value="ECO:0007669"/>
    <property type="project" value="Ensembl"/>
</dbReference>
<keyword evidence="3" id="KW-0964">Secreted</keyword>
<sequence>LSAGFLLCSLLLLSVSAAPAESIPLYNLFNNAVNRAQHLHQLAADIYKEFERTLLPGMQRQLSESSALSGCYSDSIPAPTGKDETQQRSDGDLLRISSALIQSWVFPLKTFSEAFSNSLMFGTSDRIFEKLEDLSEGIDELMRVRSSAATGDAKWTSVDHNTSRLRYIWTHMQNIRQTDAARMKNYGLLACFKKDMHKVETYLKVTKCRRFVESNCTL</sequence>
<feature type="signal peptide" evidence="7">
    <location>
        <begin position="1"/>
        <end position="22"/>
    </location>
</feature>
<dbReference type="Gene3D" id="1.20.1250.10">
    <property type="match status" value="1"/>
</dbReference>
<comment type="subcellular location">
    <subcellularLocation>
        <location evidence="1 6">Secreted</location>
    </subcellularLocation>
</comment>
<dbReference type="InterPro" id="IPR001400">
    <property type="entry name" value="Somatotropin/Prolactin"/>
</dbReference>
<protein>
    <submittedName>
        <fullName evidence="8">Growth hormone 1</fullName>
    </submittedName>
</protein>
<reference evidence="8" key="2">
    <citation type="submission" date="2025-08" db="UniProtKB">
        <authorList>
            <consortium name="Ensembl"/>
        </authorList>
    </citation>
    <scope>IDENTIFICATION</scope>
</reference>
<dbReference type="InterPro" id="IPR018116">
    <property type="entry name" value="Somatotropin_CS"/>
</dbReference>
<dbReference type="GO" id="GO:0005131">
    <property type="term" value="F:growth hormone receptor binding"/>
    <property type="evidence" value="ECO:0007669"/>
    <property type="project" value="Ensembl"/>
</dbReference>
<dbReference type="PANTHER" id="PTHR11417:SF2">
    <property type="entry name" value="SOMATOTROPIN"/>
    <property type="match status" value="1"/>
</dbReference>
<dbReference type="GO" id="GO:0060612">
    <property type="term" value="P:adipose tissue development"/>
    <property type="evidence" value="ECO:0007669"/>
    <property type="project" value="Ensembl"/>
</dbReference>
<evidence type="ECO:0000256" key="6">
    <source>
        <dbReference type="RuleBase" id="RU003618"/>
    </source>
</evidence>
<dbReference type="SUPFAM" id="SSF47266">
    <property type="entry name" value="4-helical cytokines"/>
    <property type="match status" value="1"/>
</dbReference>
<dbReference type="GO" id="GO:0050996">
    <property type="term" value="P:positive regulation of lipid catabolic process"/>
    <property type="evidence" value="ECO:0007669"/>
    <property type="project" value="Ensembl"/>
</dbReference>
<dbReference type="CDD" id="cd10285">
    <property type="entry name" value="somatotropin_like"/>
    <property type="match status" value="1"/>
</dbReference>
<dbReference type="InterPro" id="IPR034975">
    <property type="entry name" value="Somatotropin"/>
</dbReference>
<dbReference type="AlphaFoldDB" id="A0A8C9SB74"/>
<feature type="chain" id="PRO_5034215837" evidence="7">
    <location>
        <begin position="23"/>
        <end position="218"/>
    </location>
</feature>
<evidence type="ECO:0000256" key="2">
    <source>
        <dbReference type="ARBA" id="ARBA00008474"/>
    </source>
</evidence>
<dbReference type="PROSITE" id="PS00266">
    <property type="entry name" value="SOMATOTROPIN_1"/>
    <property type="match status" value="1"/>
</dbReference>
<comment type="similarity">
    <text evidence="2 6">Belongs to the somatotropin/prolactin family.</text>
</comment>
<dbReference type="GO" id="GO:0045927">
    <property type="term" value="P:positive regulation of growth"/>
    <property type="evidence" value="ECO:0007669"/>
    <property type="project" value="TreeGrafter"/>
</dbReference>
<reference evidence="8 9" key="1">
    <citation type="submission" date="2019-04" db="EMBL/GenBank/DDBJ databases">
        <authorList>
            <consortium name="Wellcome Sanger Institute Data Sharing"/>
        </authorList>
    </citation>
    <scope>NUCLEOTIDE SEQUENCE [LARGE SCALE GENOMIC DNA]</scope>
</reference>
<gene>
    <name evidence="8" type="primary">CSH1</name>
    <name evidence="8" type="synonym">gh1</name>
</gene>
<dbReference type="PRINTS" id="PR00836">
    <property type="entry name" value="SOMATOTROPIN"/>
</dbReference>
<evidence type="ECO:0000256" key="5">
    <source>
        <dbReference type="ARBA" id="ARBA00023157"/>
    </source>
</evidence>
<dbReference type="GeneTree" id="ENSGT00950000182818"/>
<organism evidence="8 9">
    <name type="scientific">Scleropages formosus</name>
    <name type="common">Asian bonytongue</name>
    <name type="synonym">Osteoglossum formosum</name>
    <dbReference type="NCBI Taxonomy" id="113540"/>
    <lineage>
        <taxon>Eukaryota</taxon>
        <taxon>Metazoa</taxon>
        <taxon>Chordata</taxon>
        <taxon>Craniata</taxon>
        <taxon>Vertebrata</taxon>
        <taxon>Euteleostomi</taxon>
        <taxon>Actinopterygii</taxon>
        <taxon>Neopterygii</taxon>
        <taxon>Teleostei</taxon>
        <taxon>Osteoglossocephala</taxon>
        <taxon>Osteoglossomorpha</taxon>
        <taxon>Osteoglossiformes</taxon>
        <taxon>Osteoglossidae</taxon>
        <taxon>Scleropages</taxon>
    </lineage>
</organism>
<dbReference type="InterPro" id="IPR009079">
    <property type="entry name" value="4_helix_cytokine-like_core"/>
</dbReference>
<keyword evidence="7" id="KW-0732">Signal</keyword>
<dbReference type="Ensembl" id="ENSSFOT00015032804.2">
    <property type="protein sequence ID" value="ENSSFOP00015032444.2"/>
    <property type="gene ID" value="ENSSFOG00015020642.2"/>
</dbReference>
<dbReference type="Pfam" id="PF00103">
    <property type="entry name" value="Hormone_1"/>
    <property type="match status" value="1"/>
</dbReference>
<keyword evidence="5" id="KW-1015">Disulfide bond</keyword>
<dbReference type="PANTHER" id="PTHR11417">
    <property type="entry name" value="SOMATOTROPIN,PROLACTIN"/>
    <property type="match status" value="1"/>
</dbReference>
<keyword evidence="9" id="KW-1185">Reference proteome</keyword>
<dbReference type="GO" id="GO:0005615">
    <property type="term" value="C:extracellular space"/>
    <property type="evidence" value="ECO:0007669"/>
    <property type="project" value="InterPro"/>
</dbReference>
<evidence type="ECO:0000313" key="9">
    <source>
        <dbReference type="Proteomes" id="UP000694397"/>
    </source>
</evidence>
<dbReference type="PROSITE" id="PS00338">
    <property type="entry name" value="SOMATOTROPIN_2"/>
    <property type="match status" value="1"/>
</dbReference>
<reference evidence="8" key="3">
    <citation type="submission" date="2025-09" db="UniProtKB">
        <authorList>
            <consortium name="Ensembl"/>
        </authorList>
    </citation>
    <scope>IDENTIFICATION</scope>
</reference>
<dbReference type="GO" id="GO:0046427">
    <property type="term" value="P:positive regulation of receptor signaling pathway via JAK-STAT"/>
    <property type="evidence" value="ECO:0007669"/>
    <property type="project" value="TreeGrafter"/>
</dbReference>
<evidence type="ECO:0000256" key="4">
    <source>
        <dbReference type="ARBA" id="ARBA00022702"/>
    </source>
</evidence>
<dbReference type="OrthoDB" id="9925773at2759"/>
<dbReference type="GO" id="GO:0060396">
    <property type="term" value="P:growth hormone receptor signaling pathway"/>
    <property type="evidence" value="ECO:0007669"/>
    <property type="project" value="TreeGrafter"/>
</dbReference>
<dbReference type="Proteomes" id="UP000694397">
    <property type="component" value="Chromosome 8"/>
</dbReference>
<evidence type="ECO:0000256" key="3">
    <source>
        <dbReference type="ARBA" id="ARBA00022525"/>
    </source>
</evidence>
<name>A0A8C9SB74_SCLFO</name>
<proteinExistence type="inferred from homology"/>
<evidence type="ECO:0000313" key="8">
    <source>
        <dbReference type="Ensembl" id="ENSSFOP00015032444.2"/>
    </source>
</evidence>
<evidence type="ECO:0000256" key="7">
    <source>
        <dbReference type="SAM" id="SignalP"/>
    </source>
</evidence>